<dbReference type="PANTHER" id="PTHR30075">
    <property type="entry name" value="GLYCYL-TRNA SYNTHETASE"/>
    <property type="match status" value="1"/>
</dbReference>
<dbReference type="InterPro" id="IPR015944">
    <property type="entry name" value="Gly-tRNA-synth_bsu"/>
</dbReference>
<feature type="domain" description="DALR anticodon binding" evidence="11">
    <location>
        <begin position="597"/>
        <end position="701"/>
    </location>
</feature>
<organism evidence="12 13">
    <name type="scientific">Gloeobacter morelensis MG652769</name>
    <dbReference type="NCBI Taxonomy" id="2781736"/>
    <lineage>
        <taxon>Bacteria</taxon>
        <taxon>Bacillati</taxon>
        <taxon>Cyanobacteriota</taxon>
        <taxon>Cyanophyceae</taxon>
        <taxon>Gloeobacterales</taxon>
        <taxon>Gloeobacteraceae</taxon>
        <taxon>Gloeobacter</taxon>
        <taxon>Gloeobacter morelensis</taxon>
    </lineage>
</organism>
<evidence type="ECO:0000256" key="4">
    <source>
        <dbReference type="ARBA" id="ARBA00022598"/>
    </source>
</evidence>
<evidence type="ECO:0000256" key="2">
    <source>
        <dbReference type="ARBA" id="ARBA00008226"/>
    </source>
</evidence>
<keyword evidence="6 10" id="KW-0067">ATP-binding</keyword>
<dbReference type="GO" id="GO:0004820">
    <property type="term" value="F:glycine-tRNA ligase activity"/>
    <property type="evidence" value="ECO:0007669"/>
    <property type="project" value="UniProtKB-EC"/>
</dbReference>
<gene>
    <name evidence="10" type="primary">glyS</name>
    <name evidence="12" type="ORF">ISF26_04355</name>
</gene>
<comment type="subunit">
    <text evidence="10">Tetramer of two alpha and two beta subunits.</text>
</comment>
<dbReference type="PROSITE" id="PS50861">
    <property type="entry name" value="AA_TRNA_LIGASE_II_GLYAB"/>
    <property type="match status" value="1"/>
</dbReference>
<comment type="catalytic activity">
    <reaction evidence="9 10">
        <text>tRNA(Gly) + glycine + ATP = glycyl-tRNA(Gly) + AMP + diphosphate</text>
        <dbReference type="Rhea" id="RHEA:16013"/>
        <dbReference type="Rhea" id="RHEA-COMP:9664"/>
        <dbReference type="Rhea" id="RHEA-COMP:9683"/>
        <dbReference type="ChEBI" id="CHEBI:30616"/>
        <dbReference type="ChEBI" id="CHEBI:33019"/>
        <dbReference type="ChEBI" id="CHEBI:57305"/>
        <dbReference type="ChEBI" id="CHEBI:78442"/>
        <dbReference type="ChEBI" id="CHEBI:78522"/>
        <dbReference type="ChEBI" id="CHEBI:456215"/>
        <dbReference type="EC" id="6.1.1.14"/>
    </reaction>
</comment>
<name>A0ABY3PP66_9CYAN</name>
<dbReference type="SUPFAM" id="SSF109604">
    <property type="entry name" value="HD-domain/PDEase-like"/>
    <property type="match status" value="1"/>
</dbReference>
<dbReference type="EC" id="6.1.1.14" evidence="10"/>
<evidence type="ECO:0000313" key="13">
    <source>
        <dbReference type="Proteomes" id="UP001054846"/>
    </source>
</evidence>
<dbReference type="PANTHER" id="PTHR30075:SF2">
    <property type="entry name" value="GLYCINE--TRNA LIGASE, CHLOROPLASTIC_MITOCHONDRIAL 2"/>
    <property type="match status" value="1"/>
</dbReference>
<keyword evidence="8 10" id="KW-0030">Aminoacyl-tRNA synthetase</keyword>
<accession>A0ABY3PP66</accession>
<evidence type="ECO:0000256" key="6">
    <source>
        <dbReference type="ARBA" id="ARBA00022840"/>
    </source>
</evidence>
<evidence type="ECO:0000256" key="7">
    <source>
        <dbReference type="ARBA" id="ARBA00022917"/>
    </source>
</evidence>
<comment type="similarity">
    <text evidence="2 10">Belongs to the class-II aminoacyl-tRNA synthetase family.</text>
</comment>
<evidence type="ECO:0000256" key="1">
    <source>
        <dbReference type="ARBA" id="ARBA00004496"/>
    </source>
</evidence>
<dbReference type="NCBIfam" id="TIGR00211">
    <property type="entry name" value="glyS"/>
    <property type="match status" value="1"/>
</dbReference>
<evidence type="ECO:0000256" key="10">
    <source>
        <dbReference type="HAMAP-Rule" id="MF_00255"/>
    </source>
</evidence>
<evidence type="ECO:0000256" key="8">
    <source>
        <dbReference type="ARBA" id="ARBA00023146"/>
    </source>
</evidence>
<evidence type="ECO:0000256" key="3">
    <source>
        <dbReference type="ARBA" id="ARBA00022490"/>
    </source>
</evidence>
<evidence type="ECO:0000256" key="9">
    <source>
        <dbReference type="ARBA" id="ARBA00047937"/>
    </source>
</evidence>
<dbReference type="InterPro" id="IPR008909">
    <property type="entry name" value="DALR_anticod-bd"/>
</dbReference>
<keyword evidence="13" id="KW-1185">Reference proteome</keyword>
<dbReference type="Pfam" id="PF05746">
    <property type="entry name" value="DALR_1"/>
    <property type="match status" value="1"/>
</dbReference>
<evidence type="ECO:0000313" key="12">
    <source>
        <dbReference type="EMBL" id="UFP95488.1"/>
    </source>
</evidence>
<keyword evidence="3 10" id="KW-0963">Cytoplasm</keyword>
<proteinExistence type="inferred from homology"/>
<evidence type="ECO:0000259" key="11">
    <source>
        <dbReference type="Pfam" id="PF05746"/>
    </source>
</evidence>
<dbReference type="InterPro" id="IPR006194">
    <property type="entry name" value="Gly-tRNA-synth_heterodimer"/>
</dbReference>
<evidence type="ECO:0000256" key="5">
    <source>
        <dbReference type="ARBA" id="ARBA00022741"/>
    </source>
</evidence>
<dbReference type="Proteomes" id="UP001054846">
    <property type="component" value="Chromosome"/>
</dbReference>
<dbReference type="Pfam" id="PF02092">
    <property type="entry name" value="tRNA_synt_2f"/>
    <property type="match status" value="1"/>
</dbReference>
<dbReference type="EMBL" id="CP063845">
    <property type="protein sequence ID" value="UFP95488.1"/>
    <property type="molecule type" value="Genomic_DNA"/>
</dbReference>
<keyword evidence="4 10" id="KW-0436">Ligase</keyword>
<dbReference type="PRINTS" id="PR01045">
    <property type="entry name" value="TRNASYNTHGB"/>
</dbReference>
<protein>
    <recommendedName>
        <fullName evidence="10">Glycine--tRNA ligase beta subunit</fullName>
        <ecNumber evidence="10">6.1.1.14</ecNumber>
    </recommendedName>
    <alternativeName>
        <fullName evidence="10">Glycyl-tRNA synthetase beta subunit</fullName>
        <shortName evidence="10">GlyRS</shortName>
    </alternativeName>
</protein>
<comment type="subcellular location">
    <subcellularLocation>
        <location evidence="1 10">Cytoplasm</location>
    </subcellularLocation>
</comment>
<keyword evidence="5 10" id="KW-0547">Nucleotide-binding</keyword>
<dbReference type="HAMAP" id="MF_00255">
    <property type="entry name" value="Gly_tRNA_synth_beta"/>
    <property type="match status" value="1"/>
</dbReference>
<dbReference type="RefSeq" id="WP_230842716.1">
    <property type="nucleotide sequence ID" value="NZ_CP063845.1"/>
</dbReference>
<reference evidence="12 13" key="1">
    <citation type="journal article" date="2021" name="Genome Biol. Evol.">
        <title>Complete Genome Sequencing of a Novel Gloeobacter Species from a Waterfall Cave in Mexico.</title>
        <authorList>
            <person name="Saw J.H."/>
            <person name="Cardona T."/>
            <person name="Montejano G."/>
        </authorList>
    </citation>
    <scope>NUCLEOTIDE SEQUENCE [LARGE SCALE GENOMIC DNA]</scope>
    <source>
        <strain evidence="12">MG652769</strain>
    </source>
</reference>
<dbReference type="Gene3D" id="1.10.730.10">
    <property type="entry name" value="Isoleucyl-tRNA Synthetase, Domain 1"/>
    <property type="match status" value="1"/>
</dbReference>
<sequence length="724" mass="78739">MATFLLEIGTEELPASFVPGALAQLEARVRSTLAQAQITAEKLKLFGTPRRLAVLAEGLPDRQPDREEELKGPPARVAFDAGGRPTAQAEGFARKAGVAVGDLSVRATEKGAVVFAVRRLEGRPVTKLLAEQIPEWITGLEGPRLMRWADGDLRFSRPIRWLVALVDSDVLPVAIAGVSAGRTSRGHRVLHPEPLELATAADYPAALAAAFVLADPEVRRERIRTGIAAVAEQLGAEAEVPAALLEEVNFLVEWPTAVAGQFESEFLSLPTAVIKTEMIAHQRYFPLHRPGDPEALIPRFITVSNGDPRYSELIARGNGRVIRARLADGRFFFEEDRKQPLEKFLGKLQSVTFQESLGSVAERVERLEAIALWLCGHLGLGGEQTRLVARTAHLCKADLATQMVYEFPELQGLVGRDYARLDGEDPTVCAGIAEHYQPRNVEDDLPASLTGQVVGIADRLETLVGIFGLGMLPSGSSDPFALRRAALTVVRIGWDTDFELDLVEALGFTVELFACRQLLKQPADTLLDQLCDWFAQRLYGLLVERDGLDYDLVLAVLGAADTGYTRRALANLRALKLRLDTLVAARKSGLLAQIYETAVRVARLAGKAGIGDLSLENFDAQLVADPAEAALCEAVQKFAATAEAAEAQEDYSALLGALGELAPQLGRFFDAVMVMVPDETLRTNRLRLLAVIDNNARRCFDVTQVVMAGGQSDNDPIHPKVRHG</sequence>
<keyword evidence="7 10" id="KW-0648">Protein biosynthesis</keyword>